<feature type="region of interest" description="Disordered" evidence="1">
    <location>
        <begin position="503"/>
        <end position="590"/>
    </location>
</feature>
<accession>A0A2I2F548</accession>
<feature type="region of interest" description="Disordered" evidence="1">
    <location>
        <begin position="609"/>
        <end position="628"/>
    </location>
</feature>
<proteinExistence type="predicted"/>
<evidence type="ECO:0000313" key="3">
    <source>
        <dbReference type="EMBL" id="PLB35772.1"/>
    </source>
</evidence>
<feature type="compositionally biased region" description="Basic and acidic residues" evidence="1">
    <location>
        <begin position="350"/>
        <end position="361"/>
    </location>
</feature>
<feature type="compositionally biased region" description="Low complexity" evidence="1">
    <location>
        <begin position="174"/>
        <end position="184"/>
    </location>
</feature>
<dbReference type="RefSeq" id="XP_024669784.1">
    <property type="nucleotide sequence ID" value="XM_024817798.1"/>
</dbReference>
<feature type="region of interest" description="Disordered" evidence="1">
    <location>
        <begin position="337"/>
        <end position="396"/>
    </location>
</feature>
<dbReference type="AlphaFoldDB" id="A0A2I2F548"/>
<name>A0A2I2F548_ASPCN</name>
<keyword evidence="4" id="KW-1185">Reference proteome</keyword>
<dbReference type="Proteomes" id="UP000234585">
    <property type="component" value="Unassembled WGS sequence"/>
</dbReference>
<evidence type="ECO:0000256" key="2">
    <source>
        <dbReference type="SAM" id="Phobius"/>
    </source>
</evidence>
<reference evidence="3 4" key="1">
    <citation type="submission" date="2017-12" db="EMBL/GenBank/DDBJ databases">
        <authorList>
            <consortium name="DOE Joint Genome Institute"/>
            <person name="Haridas S."/>
            <person name="Kjaerbolling I."/>
            <person name="Vesth T.C."/>
            <person name="Frisvad J.C."/>
            <person name="Nybo J.L."/>
            <person name="Theobald S."/>
            <person name="Kuo A."/>
            <person name="Bowyer P."/>
            <person name="Matsuda Y."/>
            <person name="Mondo S."/>
            <person name="Lyhne E.K."/>
            <person name="Kogle M.E."/>
            <person name="Clum A."/>
            <person name="Lipzen A."/>
            <person name="Salamov A."/>
            <person name="Ngan C.Y."/>
            <person name="Daum C."/>
            <person name="Chiniquy J."/>
            <person name="Barry K."/>
            <person name="LaButti K."/>
            <person name="Simmons B.A."/>
            <person name="Magnuson J.K."/>
            <person name="Mortensen U.H."/>
            <person name="Larsen T.O."/>
            <person name="Grigoriev I.V."/>
            <person name="Baker S.E."/>
            <person name="Andersen M.R."/>
            <person name="Nordberg H.P."/>
            <person name="Cantor M.N."/>
            <person name="Hua S.X."/>
        </authorList>
    </citation>
    <scope>NUCLEOTIDE SEQUENCE [LARGE SCALE GENOMIC DNA]</scope>
    <source>
        <strain evidence="3 4">CBS 102.13</strain>
    </source>
</reference>
<feature type="compositionally biased region" description="Polar residues" evidence="1">
    <location>
        <begin position="710"/>
        <end position="728"/>
    </location>
</feature>
<feature type="compositionally biased region" description="Low complexity" evidence="1">
    <location>
        <begin position="743"/>
        <end position="759"/>
    </location>
</feature>
<organism evidence="3 4">
    <name type="scientific">Aspergillus candidus</name>
    <dbReference type="NCBI Taxonomy" id="41067"/>
    <lineage>
        <taxon>Eukaryota</taxon>
        <taxon>Fungi</taxon>
        <taxon>Dikarya</taxon>
        <taxon>Ascomycota</taxon>
        <taxon>Pezizomycotina</taxon>
        <taxon>Eurotiomycetes</taxon>
        <taxon>Eurotiomycetidae</taxon>
        <taxon>Eurotiales</taxon>
        <taxon>Aspergillaceae</taxon>
        <taxon>Aspergillus</taxon>
        <taxon>Aspergillus subgen. Circumdati</taxon>
    </lineage>
</organism>
<evidence type="ECO:0000256" key="1">
    <source>
        <dbReference type="SAM" id="MobiDB-lite"/>
    </source>
</evidence>
<feature type="compositionally biased region" description="Polar residues" evidence="1">
    <location>
        <begin position="128"/>
        <end position="157"/>
    </location>
</feature>
<protein>
    <submittedName>
        <fullName evidence="3">Uncharacterized protein</fullName>
    </submittedName>
</protein>
<sequence>MLPLTTVVAVAVACGVVVIVIAVVGTIVWIRIRQERLSLAVTRAGHGYSGLHGHSLPFNEEILTEISREEGSALRQYGQLPYGRPSEWGLLASQESLYQSRHESDSSSNLAEKARDLRRSFSWSKTLRPSRSLTRPRQGSSLAPLTESNERLSQFSPVSPLKEPIPISAVDGALELPTETTPRQTPERNDDGSMANPDPTITYPTSSVFPLLRQHERPNGLFPLIEVSHEATGRVRGGSITAQTAGAMPEHPVPPPPCAYPPNRFRLSKNDSMCFSSLSLDTADSSILDESRQNYAAMESDFTSPHLPPCPTFAPYSANDVGRTEYERRNLLAQTAGPPQFFFPAISPTKEGRKLEPDRTSPRRSLTAHSPSQSMDRISPPPRRSESLSANSHPKRDASLVPLMDFNRIPPLNAVGQNAALVPHFSQLQRHPVYGGPPRDVDPFYGGGYTAYGNSRKLDNILLPEGVVPASYGHLRPPLPSALKGGSGPRKGHRRQNCVRISIHPPITFGGPGFSPMVEEPEDGEELDMSRPEVPELTTPNLALSSTVSSTGRKSSDTPKGQQAAGNTSSPGRTRKHKNGPSTDSTIDITMAIPVEKEKILPEIQTTMLPTTEVTHLPQTPSPDKSASAWMITNSNVSPTAPENPLGSRGSRRSIVKGPRSQPAKSPTQRNRSRSSGPLGDSTSTQPTGIAASSPAQSSRSHTTRREQLRISTGSLQRTRSNAPSPTSLHERSTSEPTDYSEKSTQTSKKQSSSQQLQLDIPKITSSPNTKPNNNNNNNNNIIVPIWEDSKSPARKPPTNPFHTDEPVELPDTSPRRPPERTKSRASASASQQRKPRRPSSRQSFTTPTKKAIGLGIGAATPGSLYDGDGFLKE</sequence>
<gene>
    <name evidence="3" type="ORF">BDW47DRAFT_133270</name>
</gene>
<dbReference type="OrthoDB" id="3546893at2759"/>
<dbReference type="GeneID" id="36524958"/>
<evidence type="ECO:0000313" key="4">
    <source>
        <dbReference type="Proteomes" id="UP000234585"/>
    </source>
</evidence>
<feature type="compositionally biased region" description="Basic and acidic residues" evidence="1">
    <location>
        <begin position="814"/>
        <end position="823"/>
    </location>
</feature>
<dbReference type="EMBL" id="KZ559158">
    <property type="protein sequence ID" value="PLB35772.1"/>
    <property type="molecule type" value="Genomic_DNA"/>
</dbReference>
<feature type="transmembrane region" description="Helical" evidence="2">
    <location>
        <begin position="6"/>
        <end position="30"/>
    </location>
</feature>
<feature type="compositionally biased region" description="Polar residues" evidence="1">
    <location>
        <begin position="363"/>
        <end position="376"/>
    </location>
</feature>
<feature type="region of interest" description="Disordered" evidence="1">
    <location>
        <begin position="128"/>
        <end position="204"/>
    </location>
</feature>
<feature type="compositionally biased region" description="Polar residues" evidence="1">
    <location>
        <begin position="558"/>
        <end position="572"/>
    </location>
</feature>
<feature type="compositionally biased region" description="Polar residues" evidence="1">
    <location>
        <begin position="663"/>
        <end position="688"/>
    </location>
</feature>
<keyword evidence="2" id="KW-1133">Transmembrane helix</keyword>
<keyword evidence="2" id="KW-0472">Membrane</keyword>
<feature type="region of interest" description="Disordered" evidence="1">
    <location>
        <begin position="635"/>
        <end position="874"/>
    </location>
</feature>
<keyword evidence="2" id="KW-0812">Transmembrane</keyword>